<protein>
    <submittedName>
        <fullName evidence="2">DUF1659 domain-containing protein</fullName>
    </submittedName>
</protein>
<sequence>MKFEFLNKSVQYAFMNDEKYGEKGKKRVYGHVVNSATGEQLLQVGEAIADLQGDKLGTTVAITKEVVTSKNN</sequence>
<organism evidence="2 3">
    <name type="scientific">Candidatus Lactobacillus pullistercoris</name>
    <dbReference type="NCBI Taxonomy" id="2838636"/>
    <lineage>
        <taxon>Bacteria</taxon>
        <taxon>Bacillati</taxon>
        <taxon>Bacillota</taxon>
        <taxon>Bacilli</taxon>
        <taxon>Lactobacillales</taxon>
        <taxon>Lactobacillaceae</taxon>
        <taxon>Lactobacillus</taxon>
    </lineage>
</organism>
<accession>A0A9E2KRQ9</accession>
<dbReference type="Pfam" id="PF07872">
    <property type="entry name" value="DUF1659"/>
    <property type="match status" value="1"/>
</dbReference>
<evidence type="ECO:0000259" key="1">
    <source>
        <dbReference type="Pfam" id="PF07872"/>
    </source>
</evidence>
<evidence type="ECO:0000313" key="2">
    <source>
        <dbReference type="EMBL" id="MBU3828836.1"/>
    </source>
</evidence>
<proteinExistence type="predicted"/>
<comment type="caution">
    <text evidence="2">The sequence shown here is derived from an EMBL/GenBank/DDBJ whole genome shotgun (WGS) entry which is preliminary data.</text>
</comment>
<dbReference type="EMBL" id="JAHLFT010000086">
    <property type="protein sequence ID" value="MBU3828836.1"/>
    <property type="molecule type" value="Genomic_DNA"/>
</dbReference>
<reference evidence="2" key="2">
    <citation type="submission" date="2021-04" db="EMBL/GenBank/DDBJ databases">
        <authorList>
            <person name="Gilroy R."/>
        </authorList>
    </citation>
    <scope>NUCLEOTIDE SEQUENCE</scope>
    <source>
        <strain evidence="2">F6-686</strain>
    </source>
</reference>
<name>A0A9E2KRQ9_9LACO</name>
<gene>
    <name evidence="2" type="ORF">H9806_06900</name>
</gene>
<dbReference type="InterPro" id="IPR012454">
    <property type="entry name" value="DUF1659"/>
</dbReference>
<dbReference type="Proteomes" id="UP000823844">
    <property type="component" value="Unassembled WGS sequence"/>
</dbReference>
<reference evidence="2" key="1">
    <citation type="journal article" date="2021" name="PeerJ">
        <title>Extensive microbial diversity within the chicken gut microbiome revealed by metagenomics and culture.</title>
        <authorList>
            <person name="Gilroy R."/>
            <person name="Ravi A."/>
            <person name="Getino M."/>
            <person name="Pursley I."/>
            <person name="Horton D.L."/>
            <person name="Alikhan N.F."/>
            <person name="Baker D."/>
            <person name="Gharbi K."/>
            <person name="Hall N."/>
            <person name="Watson M."/>
            <person name="Adriaenssens E.M."/>
            <person name="Foster-Nyarko E."/>
            <person name="Jarju S."/>
            <person name="Secka A."/>
            <person name="Antonio M."/>
            <person name="Oren A."/>
            <person name="Chaudhuri R.R."/>
            <person name="La Ragione R."/>
            <person name="Hildebrand F."/>
            <person name="Pallen M.J."/>
        </authorList>
    </citation>
    <scope>NUCLEOTIDE SEQUENCE</scope>
    <source>
        <strain evidence="2">F6-686</strain>
    </source>
</reference>
<feature type="domain" description="DUF1659" evidence="1">
    <location>
        <begin position="4"/>
        <end position="66"/>
    </location>
</feature>
<dbReference type="AlphaFoldDB" id="A0A9E2KRQ9"/>
<evidence type="ECO:0000313" key="3">
    <source>
        <dbReference type="Proteomes" id="UP000823844"/>
    </source>
</evidence>